<feature type="region of interest" description="Disordered" evidence="1">
    <location>
        <begin position="1"/>
        <end position="30"/>
    </location>
</feature>
<reference evidence="3" key="1">
    <citation type="journal article" date="2015" name="Proc. Natl. Acad. Sci. U.S.A.">
        <title>Genome sequencing of adzuki bean (Vigna angularis) provides insight into high starch and low fat accumulation and domestication.</title>
        <authorList>
            <person name="Yang K."/>
            <person name="Tian Z."/>
            <person name="Chen C."/>
            <person name="Luo L."/>
            <person name="Zhao B."/>
            <person name="Wang Z."/>
            <person name="Yu L."/>
            <person name="Li Y."/>
            <person name="Sun Y."/>
            <person name="Li W."/>
            <person name="Chen Y."/>
            <person name="Li Y."/>
            <person name="Zhang Y."/>
            <person name="Ai D."/>
            <person name="Zhao J."/>
            <person name="Shang C."/>
            <person name="Ma Y."/>
            <person name="Wu B."/>
            <person name="Wang M."/>
            <person name="Gao L."/>
            <person name="Sun D."/>
            <person name="Zhang P."/>
            <person name="Guo F."/>
            <person name="Wang W."/>
            <person name="Li Y."/>
            <person name="Wang J."/>
            <person name="Varshney R.K."/>
            <person name="Wang J."/>
            <person name="Ling H.Q."/>
            <person name="Wan P."/>
        </authorList>
    </citation>
    <scope>NUCLEOTIDE SEQUENCE</scope>
    <source>
        <strain evidence="3">cv. Jingnong 6</strain>
    </source>
</reference>
<dbReference type="AlphaFoldDB" id="A0A0L9VPR5"/>
<gene>
    <name evidence="2" type="ORF">LR48_Vigan11g007200</name>
</gene>
<proteinExistence type="predicted"/>
<feature type="region of interest" description="Disordered" evidence="1">
    <location>
        <begin position="192"/>
        <end position="248"/>
    </location>
</feature>
<name>A0A0L9VPR5_PHAAN</name>
<protein>
    <submittedName>
        <fullName evidence="2">Uncharacterized protein</fullName>
    </submittedName>
</protein>
<evidence type="ECO:0000313" key="3">
    <source>
        <dbReference type="Proteomes" id="UP000053144"/>
    </source>
</evidence>
<organism evidence="2 3">
    <name type="scientific">Phaseolus angularis</name>
    <name type="common">Azuki bean</name>
    <name type="synonym">Vigna angularis</name>
    <dbReference type="NCBI Taxonomy" id="3914"/>
    <lineage>
        <taxon>Eukaryota</taxon>
        <taxon>Viridiplantae</taxon>
        <taxon>Streptophyta</taxon>
        <taxon>Embryophyta</taxon>
        <taxon>Tracheophyta</taxon>
        <taxon>Spermatophyta</taxon>
        <taxon>Magnoliopsida</taxon>
        <taxon>eudicotyledons</taxon>
        <taxon>Gunneridae</taxon>
        <taxon>Pentapetalae</taxon>
        <taxon>rosids</taxon>
        <taxon>fabids</taxon>
        <taxon>Fabales</taxon>
        <taxon>Fabaceae</taxon>
        <taxon>Papilionoideae</taxon>
        <taxon>50 kb inversion clade</taxon>
        <taxon>NPAAA clade</taxon>
        <taxon>indigoferoid/millettioid clade</taxon>
        <taxon>Phaseoleae</taxon>
        <taxon>Vigna</taxon>
    </lineage>
</organism>
<accession>A0A0L9VPR5</accession>
<evidence type="ECO:0000313" key="2">
    <source>
        <dbReference type="EMBL" id="KOM57040.1"/>
    </source>
</evidence>
<sequence length="248" mass="27497">MAAVIRDQPAVRRRGQLRKSPATSLPVTPPRASHFLFHAHRRRTLTRPPYLCHSPLPAAAFKPVQPPRRTPPQSKVSPAIQLTTETIAGRAGRCFYCREAPGQLACMRVAAPVSGSCKGGEFLPGPGGECVVHVRGSERIWRMGSRTLKTYIIEPERLSKHYDRTVEDEDERPNTTKSRTVKQCEGRTVTVWTSGHSNSGEGRTVSATVGRTERSRFGRAATVTVGKDERFQQQWGEPNGHGLDERPQ</sequence>
<evidence type="ECO:0000256" key="1">
    <source>
        <dbReference type="SAM" id="MobiDB-lite"/>
    </source>
</evidence>
<dbReference type="Proteomes" id="UP000053144">
    <property type="component" value="Chromosome 11"/>
</dbReference>
<dbReference type="Gramene" id="KOM57040">
    <property type="protein sequence ID" value="KOM57040"/>
    <property type="gene ID" value="LR48_Vigan11g007200"/>
</dbReference>
<feature type="compositionally biased region" description="Polar residues" evidence="1">
    <location>
        <begin position="192"/>
        <end position="209"/>
    </location>
</feature>
<dbReference type="EMBL" id="CM003381">
    <property type="protein sequence ID" value="KOM57040.1"/>
    <property type="molecule type" value="Genomic_DNA"/>
</dbReference>